<reference evidence="7 8" key="1">
    <citation type="journal article" date="2023" name="Sci. Data">
        <title>Genome assembly of the Korean intertidal mud-creeper Batillaria attramentaria.</title>
        <authorList>
            <person name="Patra A.K."/>
            <person name="Ho P.T."/>
            <person name="Jun S."/>
            <person name="Lee S.J."/>
            <person name="Kim Y."/>
            <person name="Won Y.J."/>
        </authorList>
    </citation>
    <scope>NUCLEOTIDE SEQUENCE [LARGE SCALE GENOMIC DNA]</scope>
    <source>
        <strain evidence="7">Wonlab-2016</strain>
    </source>
</reference>
<protein>
    <recommendedName>
        <fullName evidence="6">Major facilitator superfamily (MFS) profile domain-containing protein</fullName>
    </recommendedName>
</protein>
<feature type="transmembrane region" description="Helical" evidence="5">
    <location>
        <begin position="370"/>
        <end position="391"/>
    </location>
</feature>
<feature type="transmembrane region" description="Helical" evidence="5">
    <location>
        <begin position="427"/>
        <end position="450"/>
    </location>
</feature>
<dbReference type="PROSITE" id="PS51257">
    <property type="entry name" value="PROKAR_LIPOPROTEIN"/>
    <property type="match status" value="1"/>
</dbReference>
<evidence type="ECO:0000256" key="2">
    <source>
        <dbReference type="ARBA" id="ARBA00022692"/>
    </source>
</evidence>
<evidence type="ECO:0000256" key="4">
    <source>
        <dbReference type="ARBA" id="ARBA00023136"/>
    </source>
</evidence>
<dbReference type="GO" id="GO:0016020">
    <property type="term" value="C:membrane"/>
    <property type="evidence" value="ECO:0007669"/>
    <property type="project" value="UniProtKB-SubCell"/>
</dbReference>
<feature type="transmembrane region" description="Helical" evidence="5">
    <location>
        <begin position="173"/>
        <end position="193"/>
    </location>
</feature>
<dbReference type="CDD" id="cd17317">
    <property type="entry name" value="MFS_SLC22"/>
    <property type="match status" value="1"/>
</dbReference>
<comment type="subcellular location">
    <subcellularLocation>
        <location evidence="1">Membrane</location>
        <topology evidence="1">Multi-pass membrane protein</topology>
    </subcellularLocation>
</comment>
<dbReference type="Proteomes" id="UP001519460">
    <property type="component" value="Unassembled WGS sequence"/>
</dbReference>
<evidence type="ECO:0000256" key="5">
    <source>
        <dbReference type="SAM" id="Phobius"/>
    </source>
</evidence>
<evidence type="ECO:0000256" key="3">
    <source>
        <dbReference type="ARBA" id="ARBA00022989"/>
    </source>
</evidence>
<feature type="domain" description="Major facilitator superfamily (MFS) profile" evidence="6">
    <location>
        <begin position="88"/>
        <end position="520"/>
    </location>
</feature>
<evidence type="ECO:0000259" key="6">
    <source>
        <dbReference type="PROSITE" id="PS50850"/>
    </source>
</evidence>
<dbReference type="InterPro" id="IPR005828">
    <property type="entry name" value="MFS_sugar_transport-like"/>
</dbReference>
<dbReference type="AlphaFoldDB" id="A0ABD0LUK5"/>
<keyword evidence="8" id="KW-1185">Reference proteome</keyword>
<evidence type="ECO:0000256" key="1">
    <source>
        <dbReference type="ARBA" id="ARBA00004141"/>
    </source>
</evidence>
<dbReference type="InterPro" id="IPR020846">
    <property type="entry name" value="MFS_dom"/>
</dbReference>
<gene>
    <name evidence="7" type="ORF">BaRGS_00005549</name>
</gene>
<feature type="transmembrane region" description="Helical" evidence="5">
    <location>
        <begin position="403"/>
        <end position="421"/>
    </location>
</feature>
<feature type="transmembrane region" description="Helical" evidence="5">
    <location>
        <begin position="462"/>
        <end position="482"/>
    </location>
</feature>
<keyword evidence="4 5" id="KW-0472">Membrane</keyword>
<sequence>MKFDEAVALLGDFGPYQKRVYFLLCLTSISGCMQLLMSVFTMAVPDHRCAIPGLENDTWEIQSPEHATLLNTSIPREGESFARCEVFVSAVLSAHAQVNGNNSSALSVLVHPHGRNDESDVSVPYDVNTASASSDTTSCTRYVYDTSTFKTTVVTQSADPLLNLLASFGRKRVLLVAVVLHIVMSLSIAWVPYFPLLCVFLWLNGLSVMGMYTNAYVISVELVGPSKRMFTGVGIVVFWCLGMMVLTPLAYLLRHWQYLQMAASAFPIFFLSYYWLIPESPRWLLGKGRVREAEAILRKAARVNRVKRPLPPVLFDEKPLDKEKGESVLMLRHHPRLLLYYVMVVYNWHVSSLTFYGLNLNVGSLSGSVYVNFLLSGIMEFVSYILCLCLLNRVGRRALNCGLMIMAGVTCTATVFPVLYAPPSLQWVTVVLAMAGKLGISGAFAIIWIWTSELYPTVIRNSGMGTSSVCAGLGGVIAPYIANISQSLGGDAAKAVPLVIFGVSSMIAGLLLLFLPETLKRRLPESIDDALGLFRIKGAGGRCEYDYAVAPNHDVHLQSPASGKVVNGKNDHAANISA</sequence>
<dbReference type="PROSITE" id="PS50850">
    <property type="entry name" value="MFS"/>
    <property type="match status" value="1"/>
</dbReference>
<proteinExistence type="predicted"/>
<keyword evidence="3 5" id="KW-1133">Transmembrane helix</keyword>
<evidence type="ECO:0000313" key="8">
    <source>
        <dbReference type="Proteomes" id="UP001519460"/>
    </source>
</evidence>
<dbReference type="EMBL" id="JACVVK020000021">
    <property type="protein sequence ID" value="KAK7503284.1"/>
    <property type="molecule type" value="Genomic_DNA"/>
</dbReference>
<feature type="transmembrane region" description="Helical" evidence="5">
    <location>
        <begin position="337"/>
        <end position="358"/>
    </location>
</feature>
<feature type="transmembrane region" description="Helical" evidence="5">
    <location>
        <begin position="494"/>
        <end position="515"/>
    </location>
</feature>
<feature type="transmembrane region" description="Helical" evidence="5">
    <location>
        <begin position="199"/>
        <end position="218"/>
    </location>
</feature>
<keyword evidence="2 5" id="KW-0812">Transmembrane</keyword>
<organism evidence="7 8">
    <name type="scientific">Batillaria attramentaria</name>
    <dbReference type="NCBI Taxonomy" id="370345"/>
    <lineage>
        <taxon>Eukaryota</taxon>
        <taxon>Metazoa</taxon>
        <taxon>Spiralia</taxon>
        <taxon>Lophotrochozoa</taxon>
        <taxon>Mollusca</taxon>
        <taxon>Gastropoda</taxon>
        <taxon>Caenogastropoda</taxon>
        <taxon>Sorbeoconcha</taxon>
        <taxon>Cerithioidea</taxon>
        <taxon>Batillariidae</taxon>
        <taxon>Batillaria</taxon>
    </lineage>
</organism>
<dbReference type="Pfam" id="PF00083">
    <property type="entry name" value="Sugar_tr"/>
    <property type="match status" value="1"/>
</dbReference>
<comment type="caution">
    <text evidence="7">The sequence shown here is derived from an EMBL/GenBank/DDBJ whole genome shotgun (WGS) entry which is preliminary data.</text>
</comment>
<accession>A0ABD0LUK5</accession>
<dbReference type="SUPFAM" id="SSF103473">
    <property type="entry name" value="MFS general substrate transporter"/>
    <property type="match status" value="1"/>
</dbReference>
<name>A0ABD0LUK5_9CAEN</name>
<feature type="transmembrane region" description="Helical" evidence="5">
    <location>
        <begin position="230"/>
        <end position="252"/>
    </location>
</feature>
<dbReference type="Gene3D" id="1.20.1250.20">
    <property type="entry name" value="MFS general substrate transporter like domains"/>
    <property type="match status" value="1"/>
</dbReference>
<feature type="transmembrane region" description="Helical" evidence="5">
    <location>
        <begin position="20"/>
        <end position="44"/>
    </location>
</feature>
<feature type="transmembrane region" description="Helical" evidence="5">
    <location>
        <begin position="258"/>
        <end position="277"/>
    </location>
</feature>
<evidence type="ECO:0000313" key="7">
    <source>
        <dbReference type="EMBL" id="KAK7503284.1"/>
    </source>
</evidence>
<dbReference type="PANTHER" id="PTHR24064">
    <property type="entry name" value="SOLUTE CARRIER FAMILY 22 MEMBER"/>
    <property type="match status" value="1"/>
</dbReference>
<dbReference type="InterPro" id="IPR036259">
    <property type="entry name" value="MFS_trans_sf"/>
</dbReference>